<organism evidence="1 2">
    <name type="scientific">Adineta ricciae</name>
    <name type="common">Rotifer</name>
    <dbReference type="NCBI Taxonomy" id="249248"/>
    <lineage>
        <taxon>Eukaryota</taxon>
        <taxon>Metazoa</taxon>
        <taxon>Spiralia</taxon>
        <taxon>Gnathifera</taxon>
        <taxon>Rotifera</taxon>
        <taxon>Eurotatoria</taxon>
        <taxon>Bdelloidea</taxon>
        <taxon>Adinetida</taxon>
        <taxon>Adinetidae</taxon>
        <taxon>Adineta</taxon>
    </lineage>
</organism>
<dbReference type="AlphaFoldDB" id="A0A814JX90"/>
<dbReference type="EMBL" id="CAJNOJ010000075">
    <property type="protein sequence ID" value="CAF1041514.1"/>
    <property type="molecule type" value="Genomic_DNA"/>
</dbReference>
<sequence length="69" mass="8366">MLSSRKYVIINAARTKHNQQINRKCRLIESTVTTKKKHKEISQYSLTSLQLLYCQLFRKHNYRRQNGLW</sequence>
<evidence type="ECO:0000313" key="1">
    <source>
        <dbReference type="EMBL" id="CAF1041514.1"/>
    </source>
</evidence>
<name>A0A814JX90_ADIRI</name>
<protein>
    <submittedName>
        <fullName evidence="1">Uncharacterized protein</fullName>
    </submittedName>
</protein>
<proteinExistence type="predicted"/>
<comment type="caution">
    <text evidence="1">The sequence shown here is derived from an EMBL/GenBank/DDBJ whole genome shotgun (WGS) entry which is preliminary data.</text>
</comment>
<reference evidence="1" key="1">
    <citation type="submission" date="2021-02" db="EMBL/GenBank/DDBJ databases">
        <authorList>
            <person name="Nowell W R."/>
        </authorList>
    </citation>
    <scope>NUCLEOTIDE SEQUENCE</scope>
</reference>
<gene>
    <name evidence="1" type="ORF">EDS130_LOCUS16952</name>
</gene>
<evidence type="ECO:0000313" key="2">
    <source>
        <dbReference type="Proteomes" id="UP000663852"/>
    </source>
</evidence>
<accession>A0A814JX90</accession>
<dbReference type="Proteomes" id="UP000663852">
    <property type="component" value="Unassembled WGS sequence"/>
</dbReference>